<name>A0ABP1DSM4_9APHY</name>
<proteinExistence type="inferred from homology"/>
<gene>
    <name evidence="8" type="ORF">GFSPODELE1_LOCUS8014</name>
</gene>
<organism evidence="8 9">
    <name type="scientific">Somion occarium</name>
    <dbReference type="NCBI Taxonomy" id="3059160"/>
    <lineage>
        <taxon>Eukaryota</taxon>
        <taxon>Fungi</taxon>
        <taxon>Dikarya</taxon>
        <taxon>Basidiomycota</taxon>
        <taxon>Agaricomycotina</taxon>
        <taxon>Agaricomycetes</taxon>
        <taxon>Polyporales</taxon>
        <taxon>Cerrenaceae</taxon>
        <taxon>Somion</taxon>
    </lineage>
</organism>
<dbReference type="InterPro" id="IPR011032">
    <property type="entry name" value="GroES-like_sf"/>
</dbReference>
<keyword evidence="3" id="KW-0479">Metal-binding</keyword>
<dbReference type="Pfam" id="PF00107">
    <property type="entry name" value="ADH_zinc_N"/>
    <property type="match status" value="1"/>
</dbReference>
<evidence type="ECO:0000256" key="2">
    <source>
        <dbReference type="ARBA" id="ARBA00008072"/>
    </source>
</evidence>
<dbReference type="EMBL" id="OZ037949">
    <property type="protein sequence ID" value="CAL1710807.1"/>
    <property type="molecule type" value="Genomic_DNA"/>
</dbReference>
<evidence type="ECO:0000313" key="9">
    <source>
        <dbReference type="Proteomes" id="UP001497453"/>
    </source>
</evidence>
<dbReference type="Proteomes" id="UP001497453">
    <property type="component" value="Chromosome 6"/>
</dbReference>
<accession>A0ABP1DSM4</accession>
<evidence type="ECO:0000259" key="7">
    <source>
        <dbReference type="Pfam" id="PF08240"/>
    </source>
</evidence>
<dbReference type="PANTHER" id="PTHR42940:SF7">
    <property type="entry name" value="ALCOHOL DEHYDROGENASE-LIKE N-TERMINAL DOMAIN-CONTAINING PROTEIN"/>
    <property type="match status" value="1"/>
</dbReference>
<dbReference type="SUPFAM" id="SSF50129">
    <property type="entry name" value="GroES-like"/>
    <property type="match status" value="1"/>
</dbReference>
<dbReference type="PANTHER" id="PTHR42940">
    <property type="entry name" value="ALCOHOL DEHYDROGENASE 1-RELATED"/>
    <property type="match status" value="1"/>
</dbReference>
<evidence type="ECO:0000256" key="4">
    <source>
        <dbReference type="ARBA" id="ARBA00022833"/>
    </source>
</evidence>
<dbReference type="Gene3D" id="3.90.180.10">
    <property type="entry name" value="Medium-chain alcohol dehydrogenases, catalytic domain"/>
    <property type="match status" value="1"/>
</dbReference>
<protein>
    <recommendedName>
        <fullName evidence="10">GroES-like protein</fullName>
    </recommendedName>
</protein>
<dbReference type="InterPro" id="IPR013149">
    <property type="entry name" value="ADH-like_C"/>
</dbReference>
<reference evidence="9" key="1">
    <citation type="submission" date="2024-04" db="EMBL/GenBank/DDBJ databases">
        <authorList>
            <person name="Shaw F."/>
            <person name="Minotto A."/>
        </authorList>
    </citation>
    <scope>NUCLEOTIDE SEQUENCE [LARGE SCALE GENOMIC DNA]</scope>
</reference>
<dbReference type="InterPro" id="IPR036291">
    <property type="entry name" value="NAD(P)-bd_dom_sf"/>
</dbReference>
<evidence type="ECO:0000313" key="8">
    <source>
        <dbReference type="EMBL" id="CAL1710807.1"/>
    </source>
</evidence>
<sequence length="337" mass="36114">MSHPKQYTAYAFTEKGGKLQKITVDWKDPQQGEVVVKVLACGVCGSDEFVENVAIPSIKLPRIPGHEIIGEVVAIPSSEKLFKVGQRVGSGWHGGHCFTCNNCRRGIFNLCENEDINGISRDGGYAEYATLRSEALLPIPDDLNVAEAAPLLCAGVTTFNSLRHMDTQPGDIVAVQGIGGLGHLGIQFASKMGFRTVALSSSPDKADLAKRLGATAYIDSSQTDQGKALQEMGGAKVIMITAQSGKAIEGLIDGLSLDGQMLILGFPEATPIWLPALIGKRASIRGWPSGSAKDSEETIEFAKFAGVKCMIQEFPLDKAQEAYEHRGKARFRAVIVP</sequence>
<keyword evidence="9" id="KW-1185">Reference proteome</keyword>
<dbReference type="InterPro" id="IPR013154">
    <property type="entry name" value="ADH-like_N"/>
</dbReference>
<dbReference type="SUPFAM" id="SSF51735">
    <property type="entry name" value="NAD(P)-binding Rossmann-fold domains"/>
    <property type="match status" value="1"/>
</dbReference>
<keyword evidence="5" id="KW-0560">Oxidoreductase</keyword>
<feature type="domain" description="Alcohol dehydrogenase-like C-terminal" evidence="6">
    <location>
        <begin position="180"/>
        <end position="302"/>
    </location>
</feature>
<evidence type="ECO:0000256" key="3">
    <source>
        <dbReference type="ARBA" id="ARBA00022723"/>
    </source>
</evidence>
<dbReference type="Pfam" id="PF08240">
    <property type="entry name" value="ADH_N"/>
    <property type="match status" value="1"/>
</dbReference>
<evidence type="ECO:0000256" key="5">
    <source>
        <dbReference type="ARBA" id="ARBA00023002"/>
    </source>
</evidence>
<comment type="cofactor">
    <cofactor evidence="1">
        <name>Zn(2+)</name>
        <dbReference type="ChEBI" id="CHEBI:29105"/>
    </cofactor>
</comment>
<dbReference type="CDD" id="cd08296">
    <property type="entry name" value="CAD_like"/>
    <property type="match status" value="1"/>
</dbReference>
<keyword evidence="4" id="KW-0862">Zinc</keyword>
<evidence type="ECO:0000256" key="1">
    <source>
        <dbReference type="ARBA" id="ARBA00001947"/>
    </source>
</evidence>
<dbReference type="Gene3D" id="3.40.50.720">
    <property type="entry name" value="NAD(P)-binding Rossmann-like Domain"/>
    <property type="match status" value="1"/>
</dbReference>
<evidence type="ECO:0000259" key="6">
    <source>
        <dbReference type="Pfam" id="PF00107"/>
    </source>
</evidence>
<comment type="similarity">
    <text evidence="2">Belongs to the zinc-containing alcohol dehydrogenase family.</text>
</comment>
<evidence type="ECO:0008006" key="10">
    <source>
        <dbReference type="Google" id="ProtNLM"/>
    </source>
</evidence>
<feature type="domain" description="Alcohol dehydrogenase-like N-terminal" evidence="7">
    <location>
        <begin position="31"/>
        <end position="141"/>
    </location>
</feature>